<dbReference type="Pfam" id="PF02397">
    <property type="entry name" value="Bac_transf"/>
    <property type="match status" value="1"/>
</dbReference>
<evidence type="ECO:0000256" key="1">
    <source>
        <dbReference type="SAM" id="MobiDB-lite"/>
    </source>
</evidence>
<keyword evidence="2" id="KW-1133">Transmembrane helix</keyword>
<name>A0A6J7L7J0_9ZZZZ</name>
<sequence length="219" mass="24183">MSAGRRPYDVPKRAIDVVVSAVALVLTAPLQAVVAVLVARDLGRPVLFRQVRPGKDGAPFTLVKFRSMRSAAPDAAPEQDAERLTPFGRLLRSTSLDELPSLWNILRGDMSLVGPRPLLMAYLPLYTPRQARRHEVRPGLTGLAQVRGRNTVAWDDRFELDVDYVERRSLRLDLTVIAETVRTVLRREGVSSDTSATMEPFRGSVRSSDPASPAAEATR</sequence>
<keyword evidence="2" id="KW-0472">Membrane</keyword>
<protein>
    <submittedName>
        <fullName evidence="4">Unannotated protein</fullName>
    </submittedName>
</protein>
<evidence type="ECO:0000256" key="2">
    <source>
        <dbReference type="SAM" id="Phobius"/>
    </source>
</evidence>
<accession>A0A6J7L7J0</accession>
<feature type="transmembrane region" description="Helical" evidence="2">
    <location>
        <begin position="17"/>
        <end position="39"/>
    </location>
</feature>
<dbReference type="InterPro" id="IPR003362">
    <property type="entry name" value="Bact_transf"/>
</dbReference>
<dbReference type="GO" id="GO:0016780">
    <property type="term" value="F:phosphotransferase activity, for other substituted phosphate groups"/>
    <property type="evidence" value="ECO:0007669"/>
    <property type="project" value="TreeGrafter"/>
</dbReference>
<feature type="region of interest" description="Disordered" evidence="1">
    <location>
        <begin position="192"/>
        <end position="219"/>
    </location>
</feature>
<dbReference type="PANTHER" id="PTHR30576">
    <property type="entry name" value="COLANIC BIOSYNTHESIS UDP-GLUCOSE LIPID CARRIER TRANSFERASE"/>
    <property type="match status" value="1"/>
</dbReference>
<reference evidence="4" key="1">
    <citation type="submission" date="2020-05" db="EMBL/GenBank/DDBJ databases">
        <authorList>
            <person name="Chiriac C."/>
            <person name="Salcher M."/>
            <person name="Ghai R."/>
            <person name="Kavagutti S V."/>
        </authorList>
    </citation>
    <scope>NUCLEOTIDE SEQUENCE</scope>
</reference>
<organism evidence="4">
    <name type="scientific">freshwater metagenome</name>
    <dbReference type="NCBI Taxonomy" id="449393"/>
    <lineage>
        <taxon>unclassified sequences</taxon>
        <taxon>metagenomes</taxon>
        <taxon>ecological metagenomes</taxon>
    </lineage>
</organism>
<proteinExistence type="predicted"/>
<evidence type="ECO:0000259" key="3">
    <source>
        <dbReference type="Pfam" id="PF02397"/>
    </source>
</evidence>
<dbReference type="PANTHER" id="PTHR30576:SF8">
    <property type="entry name" value="UNDECAPRENYL-PHOSPHATE GALACTOSE PHOSPHOTRANSFERASE"/>
    <property type="match status" value="1"/>
</dbReference>
<dbReference type="EMBL" id="CAFBMW010000044">
    <property type="protein sequence ID" value="CAB4963825.1"/>
    <property type="molecule type" value="Genomic_DNA"/>
</dbReference>
<dbReference type="AlphaFoldDB" id="A0A6J7L7J0"/>
<keyword evidence="2" id="KW-0812">Transmembrane</keyword>
<gene>
    <name evidence="4" type="ORF">UFOPK3662_03477</name>
</gene>
<feature type="domain" description="Bacterial sugar transferase" evidence="3">
    <location>
        <begin position="12"/>
        <end position="185"/>
    </location>
</feature>
<evidence type="ECO:0000313" key="4">
    <source>
        <dbReference type="EMBL" id="CAB4963825.1"/>
    </source>
</evidence>